<reference evidence="1" key="1">
    <citation type="submission" date="2020-07" db="EMBL/GenBank/DDBJ databases">
        <title>Clinical and genomic characterization of carbapenemase-producing Enterobacterales causing secondary infections during the COVID-19 crisis at a New York City hospital.</title>
        <authorList>
            <person name="Gomez-Simmonds A."/>
            <person name="Annavajhala M.K."/>
            <person name="Uhlemann A.-C."/>
        </authorList>
    </citation>
    <scope>NUCLEOTIDE SEQUENCE</scope>
    <source>
        <strain evidence="1">NK1593</strain>
    </source>
</reference>
<sequence length="130" mass="14236">MAMLWRRRSSSTAGEVIGTVRDLSSHTPLHDWPRRIPCGYASATLDIRDEAQLAALQATLPRQASICCLSMLAPPIVTHRRPLATSPPRSFTGDAHQCPAPMRVIERLQQAVKPQGLLGVMSSGRGERDQ</sequence>
<evidence type="ECO:0000313" key="2">
    <source>
        <dbReference type="Proteomes" id="UP000657739"/>
    </source>
</evidence>
<protein>
    <submittedName>
        <fullName evidence="1">Uncharacterized protein</fullName>
    </submittedName>
</protein>
<dbReference type="Proteomes" id="UP000657739">
    <property type="component" value="Unassembled WGS sequence"/>
</dbReference>
<dbReference type="AlphaFoldDB" id="A0A927HNQ6"/>
<accession>A0A927HNQ6</accession>
<proteinExistence type="predicted"/>
<organism evidence="1 2">
    <name type="scientific">Klebsiella pneumoniae</name>
    <dbReference type="NCBI Taxonomy" id="573"/>
    <lineage>
        <taxon>Bacteria</taxon>
        <taxon>Pseudomonadati</taxon>
        <taxon>Pseudomonadota</taxon>
        <taxon>Gammaproteobacteria</taxon>
        <taxon>Enterobacterales</taxon>
        <taxon>Enterobacteriaceae</taxon>
        <taxon>Klebsiella/Raoultella group</taxon>
        <taxon>Klebsiella</taxon>
        <taxon>Klebsiella pneumoniae complex</taxon>
    </lineage>
</organism>
<dbReference type="EMBL" id="JACXTE010000001">
    <property type="protein sequence ID" value="MBD3708164.1"/>
    <property type="molecule type" value="Genomic_DNA"/>
</dbReference>
<comment type="caution">
    <text evidence="1">The sequence shown here is derived from an EMBL/GenBank/DDBJ whole genome shotgun (WGS) entry which is preliminary data.</text>
</comment>
<gene>
    <name evidence="1" type="ORF">IE987_13220</name>
</gene>
<name>A0A927HNQ6_KLEPN</name>
<evidence type="ECO:0000313" key="1">
    <source>
        <dbReference type="EMBL" id="MBD3708164.1"/>
    </source>
</evidence>